<comment type="function">
    <text evidence="1">Involved in a late step of protoheme IX synthesis.</text>
</comment>
<comment type="pathway">
    <text evidence="3">Porphyrin-containing compound metabolism; protoheme biosynthesis.</text>
</comment>
<evidence type="ECO:0000256" key="8">
    <source>
        <dbReference type="ARBA" id="ARBA00023136"/>
    </source>
</evidence>
<feature type="domain" description="HemY N-terminal" evidence="11">
    <location>
        <begin position="26"/>
        <end position="131"/>
    </location>
</feature>
<evidence type="ECO:0000313" key="12">
    <source>
        <dbReference type="EMBL" id="OBU11908.1"/>
    </source>
</evidence>
<dbReference type="SUPFAM" id="SSF48452">
    <property type="entry name" value="TPR-like"/>
    <property type="match status" value="1"/>
</dbReference>
<keyword evidence="7 10" id="KW-1133">Transmembrane helix</keyword>
<protein>
    <submittedName>
        <fullName evidence="12">Protoheme IX biogenesis protein HemY</fullName>
    </submittedName>
</protein>
<sequence length="402" mass="45387">MFKLFILFLVLIAGIIIGPLVAGHQGYVLIQTDDYDIETSVTGLVICFLGLQAALILLGWCWRRLRTSGSRTLGWFGGHKRNRARTLTNEALLKLAEGDFRQVEKLLSRSADNAEQPLVNYLLAAEAAQQRNDNIRANQYLERAAELAGNHQLPVDITRARILLTRNEIPAARTAIDNLLDIAPRHPEVLRLAEQVYARSGAWKSLIAMLPAMKKSGEFTDEQVEQTETRAWLGMMQQVADQDGSDALRHWWKNLSRHLRHNPDLAVAAAQHFIAGDDMSDAQAVILDGLKRQKDDRLLILLPRIRTENPKAIRKILNQLQKDDSKQPLLNSTLGQLAMQEGRWEDAEQYFKSALNTRRDTHDAAWLADVLDKQKKYEESAMIRRNALLDTLTLPDESQPGA</sequence>
<evidence type="ECO:0000313" key="13">
    <source>
        <dbReference type="Proteomes" id="UP000092377"/>
    </source>
</evidence>
<dbReference type="AlphaFoldDB" id="A0A1B8HQZ8"/>
<accession>A0A1B8HQZ8</accession>
<dbReference type="EMBL" id="LZEY01000010">
    <property type="protein sequence ID" value="OBU11908.1"/>
    <property type="molecule type" value="Genomic_DNA"/>
</dbReference>
<dbReference type="InterPro" id="IPR010817">
    <property type="entry name" value="HemY_N"/>
</dbReference>
<keyword evidence="6 10" id="KW-0812">Transmembrane</keyword>
<keyword evidence="5" id="KW-0997">Cell inner membrane</keyword>
<dbReference type="Pfam" id="PF07219">
    <property type="entry name" value="HemY_N"/>
    <property type="match status" value="1"/>
</dbReference>
<keyword evidence="9" id="KW-0627">Porphyrin biosynthesis</keyword>
<evidence type="ECO:0000256" key="10">
    <source>
        <dbReference type="SAM" id="Phobius"/>
    </source>
</evidence>
<proteinExistence type="predicted"/>
<dbReference type="GO" id="GO:0006779">
    <property type="term" value="P:porphyrin-containing compound biosynthetic process"/>
    <property type="evidence" value="ECO:0007669"/>
    <property type="project" value="UniProtKB-KW"/>
</dbReference>
<dbReference type="OrthoDB" id="7067577at2"/>
<dbReference type="NCBIfam" id="TIGR00540">
    <property type="entry name" value="TPR_hemY_coli"/>
    <property type="match status" value="1"/>
</dbReference>
<evidence type="ECO:0000256" key="2">
    <source>
        <dbReference type="ARBA" id="ARBA00004429"/>
    </source>
</evidence>
<dbReference type="Gene3D" id="1.25.40.10">
    <property type="entry name" value="Tetratricopeptide repeat domain"/>
    <property type="match status" value="2"/>
</dbReference>
<feature type="transmembrane region" description="Helical" evidence="10">
    <location>
        <begin position="39"/>
        <end position="62"/>
    </location>
</feature>
<comment type="subcellular location">
    <subcellularLocation>
        <location evidence="2">Cell inner membrane</location>
        <topology evidence="2">Multi-pass membrane protein</topology>
    </subcellularLocation>
</comment>
<comment type="caution">
    <text evidence="12">The sequence shown here is derived from an EMBL/GenBank/DDBJ whole genome shotgun (WGS) entry which is preliminary data.</text>
</comment>
<evidence type="ECO:0000256" key="3">
    <source>
        <dbReference type="ARBA" id="ARBA00004744"/>
    </source>
</evidence>
<evidence type="ECO:0000256" key="5">
    <source>
        <dbReference type="ARBA" id="ARBA00022519"/>
    </source>
</evidence>
<keyword evidence="4" id="KW-1003">Cell membrane</keyword>
<dbReference type="GO" id="GO:0005886">
    <property type="term" value="C:plasma membrane"/>
    <property type="evidence" value="ECO:0007669"/>
    <property type="project" value="UniProtKB-SubCell"/>
</dbReference>
<dbReference type="InterPro" id="IPR011990">
    <property type="entry name" value="TPR-like_helical_dom_sf"/>
</dbReference>
<dbReference type="UniPathway" id="UPA00252"/>
<evidence type="ECO:0000256" key="7">
    <source>
        <dbReference type="ARBA" id="ARBA00022989"/>
    </source>
</evidence>
<name>A0A1B8HQZ8_9GAMM</name>
<evidence type="ECO:0000256" key="4">
    <source>
        <dbReference type="ARBA" id="ARBA00022475"/>
    </source>
</evidence>
<evidence type="ECO:0000259" key="11">
    <source>
        <dbReference type="Pfam" id="PF07219"/>
    </source>
</evidence>
<keyword evidence="13" id="KW-1185">Reference proteome</keyword>
<dbReference type="GO" id="GO:0042168">
    <property type="term" value="P:heme metabolic process"/>
    <property type="evidence" value="ECO:0007669"/>
    <property type="project" value="InterPro"/>
</dbReference>
<keyword evidence="8 10" id="KW-0472">Membrane</keyword>
<dbReference type="RefSeq" id="WP_067400827.1">
    <property type="nucleotide sequence ID" value="NZ_LZEY01000010.1"/>
</dbReference>
<evidence type="ECO:0000256" key="9">
    <source>
        <dbReference type="ARBA" id="ARBA00023244"/>
    </source>
</evidence>
<organism evidence="12 13">
    <name type="scientific">Morganella psychrotolerans</name>
    <dbReference type="NCBI Taxonomy" id="368603"/>
    <lineage>
        <taxon>Bacteria</taxon>
        <taxon>Pseudomonadati</taxon>
        <taxon>Pseudomonadota</taxon>
        <taxon>Gammaproteobacteria</taxon>
        <taxon>Enterobacterales</taxon>
        <taxon>Morganellaceae</taxon>
        <taxon>Morganella</taxon>
    </lineage>
</organism>
<evidence type="ECO:0000256" key="1">
    <source>
        <dbReference type="ARBA" id="ARBA00002962"/>
    </source>
</evidence>
<reference evidence="13" key="1">
    <citation type="submission" date="2016-06" db="EMBL/GenBank/DDBJ databases">
        <authorList>
            <person name="Butler K."/>
        </authorList>
    </citation>
    <scope>NUCLEOTIDE SEQUENCE [LARGE SCALE GENOMIC DNA]</scope>
    <source>
        <strain evidence="13">GCSL-Mp20</strain>
    </source>
</reference>
<evidence type="ECO:0000256" key="6">
    <source>
        <dbReference type="ARBA" id="ARBA00022692"/>
    </source>
</evidence>
<dbReference type="InterPro" id="IPR005254">
    <property type="entry name" value="Heme_biosyn_assoc_TPR_pro"/>
</dbReference>
<dbReference type="Proteomes" id="UP000092377">
    <property type="component" value="Unassembled WGS sequence"/>
</dbReference>
<gene>
    <name evidence="12" type="ORF">AYY18_17675</name>
</gene>